<feature type="transmembrane region" description="Helical" evidence="2">
    <location>
        <begin position="137"/>
        <end position="157"/>
    </location>
</feature>
<feature type="region of interest" description="Disordered" evidence="1">
    <location>
        <begin position="207"/>
        <end position="226"/>
    </location>
</feature>
<feature type="region of interest" description="Disordered" evidence="1">
    <location>
        <begin position="1"/>
        <end position="104"/>
    </location>
</feature>
<dbReference type="EMBL" id="CP101989">
    <property type="protein sequence ID" value="UUI64859.1"/>
    <property type="molecule type" value="Genomic_DNA"/>
</dbReference>
<keyword evidence="2" id="KW-0812">Transmembrane</keyword>
<gene>
    <name evidence="3" type="ORF">NP075_17375</name>
</gene>
<evidence type="ECO:0000256" key="2">
    <source>
        <dbReference type="SAM" id="Phobius"/>
    </source>
</evidence>
<accession>A0ABY5K3Q9</accession>
<name>A0ABY5K3Q9_9CELL</name>
<keyword evidence="2" id="KW-0472">Membrane</keyword>
<proteinExistence type="predicted"/>
<feature type="transmembrane region" description="Helical" evidence="2">
    <location>
        <begin position="169"/>
        <end position="191"/>
    </location>
</feature>
<organism evidence="3 4">
    <name type="scientific">Cellulomonas wangsupingiae</name>
    <dbReference type="NCBI Taxonomy" id="2968085"/>
    <lineage>
        <taxon>Bacteria</taxon>
        <taxon>Bacillati</taxon>
        <taxon>Actinomycetota</taxon>
        <taxon>Actinomycetes</taxon>
        <taxon>Micrococcales</taxon>
        <taxon>Cellulomonadaceae</taxon>
        <taxon>Cellulomonas</taxon>
    </lineage>
</organism>
<sequence>MSTNDSGMVPPPPGQTGPAGPPPAPAPPAPDLVAPAPGSAPHGTSAPQPSAQEPHAAPAAPAFGSPAASPFGAPAPGAPAPQQYGGHPSVPTLPPHAAYGPGPGGAQAGQKKGLVIAALVVSIVALLLSWVPFVNYFAAFLAVVGLVLGIIGLVGAVRHGRPGKGMAIAAVAVSVVSLLVVVLTGIAYSLVIDEVVGGLEESAAQLETQTDEPAVADDEQDAPAAGGSAVADLGVVEAAFGQSSYDPSTWWYVIIVENPNPEHALRFAGFDIEAVGADGLILDTGSNYVDVLPGRTALTGMFTKVGTHTIDHLEVRGPDIAEAEHEPDLGAFTVTDVAGTSDEWSTTVGGTLSGTFAEELTSVRIEVVVRDAAGQIVGSDSTYVDRLPAGGQARFEAMFLDPLPEGTTFEVFAQL</sequence>
<dbReference type="NCBIfam" id="NF038353">
    <property type="entry name" value="FxLYD_dom"/>
    <property type="match status" value="1"/>
</dbReference>
<feature type="compositionally biased region" description="Low complexity" evidence="1">
    <location>
        <begin position="45"/>
        <end position="88"/>
    </location>
</feature>
<feature type="compositionally biased region" description="Pro residues" evidence="1">
    <location>
        <begin position="9"/>
        <end position="30"/>
    </location>
</feature>
<feature type="transmembrane region" description="Helical" evidence="2">
    <location>
        <begin position="113"/>
        <end position="131"/>
    </location>
</feature>
<dbReference type="Proteomes" id="UP001317322">
    <property type="component" value="Chromosome"/>
</dbReference>
<evidence type="ECO:0000313" key="4">
    <source>
        <dbReference type="Proteomes" id="UP001317322"/>
    </source>
</evidence>
<protein>
    <submittedName>
        <fullName evidence="3">DUF4190 domain-containing protein</fullName>
    </submittedName>
</protein>
<keyword evidence="4" id="KW-1185">Reference proteome</keyword>
<keyword evidence="2" id="KW-1133">Transmembrane helix</keyword>
<reference evidence="3 4" key="1">
    <citation type="submission" date="2022-07" db="EMBL/GenBank/DDBJ databases">
        <title>Novel species in genus cellulomonas.</title>
        <authorList>
            <person name="Ye L."/>
        </authorList>
    </citation>
    <scope>NUCLEOTIDE SEQUENCE [LARGE SCALE GENOMIC DNA]</scope>
    <source>
        <strain evidence="4">zg-Y908</strain>
    </source>
</reference>
<dbReference type="InterPro" id="IPR047676">
    <property type="entry name" value="FxLYD_dom"/>
</dbReference>
<evidence type="ECO:0000313" key="3">
    <source>
        <dbReference type="EMBL" id="UUI64859.1"/>
    </source>
</evidence>
<dbReference type="RefSeq" id="WP_227565972.1">
    <property type="nucleotide sequence ID" value="NZ_CP101989.1"/>
</dbReference>
<evidence type="ECO:0000256" key="1">
    <source>
        <dbReference type="SAM" id="MobiDB-lite"/>
    </source>
</evidence>